<keyword evidence="3" id="KW-1185">Reference proteome</keyword>
<name>A0A5S9F4A9_UABAM</name>
<dbReference type="RefSeq" id="WP_151968221.1">
    <property type="nucleotide sequence ID" value="NZ_AP019860.1"/>
</dbReference>
<dbReference type="KEGG" id="uam:UABAM_02397"/>
<dbReference type="InterPro" id="IPR013830">
    <property type="entry name" value="SGNH_hydro"/>
</dbReference>
<sequence>MIANFFVRMILSPIIIPQGIIVQKNIEKLPEPMCQRHGNQGQGPTLRLLVLGDSAAAGVGVSTLQQSLSGNLVSTLSQHFDVHWQVIAKSGATSKSTLKHIEKIDPQHFDVAVVSLGVNDVTSGMRLKVFLNTQQKIFNVLRDKFGVSQIVVSGFPPVGKFPALPHPLRWYLGYLSSEFDQNLQTLIKTNDIDYIKQNLIEDPKMMATDGFHPGPEIYKIWGKTASEKILVKRKEQV</sequence>
<evidence type="ECO:0000259" key="1">
    <source>
        <dbReference type="Pfam" id="PF13472"/>
    </source>
</evidence>
<dbReference type="InterPro" id="IPR036514">
    <property type="entry name" value="SGNH_hydro_sf"/>
</dbReference>
<dbReference type="SUPFAM" id="SSF52266">
    <property type="entry name" value="SGNH hydrolase"/>
    <property type="match status" value="1"/>
</dbReference>
<dbReference type="GO" id="GO:0016788">
    <property type="term" value="F:hydrolase activity, acting on ester bonds"/>
    <property type="evidence" value="ECO:0007669"/>
    <property type="project" value="UniProtKB-ARBA"/>
</dbReference>
<evidence type="ECO:0000313" key="2">
    <source>
        <dbReference type="EMBL" id="BBM84042.1"/>
    </source>
</evidence>
<accession>A0A5S9F4A9</accession>
<dbReference type="OrthoDB" id="2810666at2"/>
<evidence type="ECO:0000313" key="3">
    <source>
        <dbReference type="Proteomes" id="UP000326354"/>
    </source>
</evidence>
<protein>
    <submittedName>
        <fullName evidence="2">Lipase</fullName>
    </submittedName>
</protein>
<dbReference type="AlphaFoldDB" id="A0A5S9F4A9"/>
<dbReference type="CDD" id="cd01836">
    <property type="entry name" value="FeeA_FeeB_like"/>
    <property type="match status" value="1"/>
</dbReference>
<dbReference type="Pfam" id="PF13472">
    <property type="entry name" value="Lipase_GDSL_2"/>
    <property type="match status" value="1"/>
</dbReference>
<feature type="domain" description="SGNH hydrolase-type esterase" evidence="1">
    <location>
        <begin position="50"/>
        <end position="220"/>
    </location>
</feature>
<reference evidence="2 3" key="1">
    <citation type="submission" date="2019-08" db="EMBL/GenBank/DDBJ databases">
        <title>Complete genome sequence of Candidatus Uab amorphum.</title>
        <authorList>
            <person name="Shiratori T."/>
            <person name="Suzuki S."/>
            <person name="Kakizawa Y."/>
            <person name="Ishida K."/>
        </authorList>
    </citation>
    <scope>NUCLEOTIDE SEQUENCE [LARGE SCALE GENOMIC DNA]</scope>
    <source>
        <strain evidence="2 3">SRT547</strain>
    </source>
</reference>
<organism evidence="2 3">
    <name type="scientific">Uabimicrobium amorphum</name>
    <dbReference type="NCBI Taxonomy" id="2596890"/>
    <lineage>
        <taxon>Bacteria</taxon>
        <taxon>Pseudomonadati</taxon>
        <taxon>Planctomycetota</taxon>
        <taxon>Candidatus Uabimicrobiia</taxon>
        <taxon>Candidatus Uabimicrobiales</taxon>
        <taxon>Candidatus Uabimicrobiaceae</taxon>
        <taxon>Candidatus Uabimicrobium</taxon>
    </lineage>
</organism>
<gene>
    <name evidence="2" type="ORF">UABAM_02397</name>
</gene>
<proteinExistence type="predicted"/>
<dbReference type="EMBL" id="AP019860">
    <property type="protein sequence ID" value="BBM84042.1"/>
    <property type="molecule type" value="Genomic_DNA"/>
</dbReference>
<dbReference type="Gene3D" id="3.40.50.1110">
    <property type="entry name" value="SGNH hydrolase"/>
    <property type="match status" value="1"/>
</dbReference>
<dbReference type="Proteomes" id="UP000326354">
    <property type="component" value="Chromosome"/>
</dbReference>